<keyword evidence="1" id="KW-0805">Transcription regulation</keyword>
<dbReference type="Pfam" id="PF01022">
    <property type="entry name" value="HTH_5"/>
    <property type="match status" value="1"/>
</dbReference>
<evidence type="ECO:0000259" key="4">
    <source>
        <dbReference type="PROSITE" id="PS50987"/>
    </source>
</evidence>
<dbReference type="InterPro" id="IPR036388">
    <property type="entry name" value="WH-like_DNA-bd_sf"/>
</dbReference>
<dbReference type="PANTHER" id="PTHR33154:SF18">
    <property type="entry name" value="ARSENICAL RESISTANCE OPERON REPRESSOR"/>
    <property type="match status" value="1"/>
</dbReference>
<dbReference type="InterPro" id="IPR036390">
    <property type="entry name" value="WH_DNA-bd_sf"/>
</dbReference>
<reference evidence="5" key="1">
    <citation type="submission" date="2021-11" db="EMBL/GenBank/DDBJ databases">
        <title>Description of a new species Pelosinus isolated from the bottom sediments of Lake Baikal.</title>
        <authorList>
            <person name="Zakharyuk A."/>
        </authorList>
    </citation>
    <scope>NUCLEOTIDE SEQUENCE</scope>
    <source>
        <strain evidence="5">Bkl1</strain>
    </source>
</reference>
<dbReference type="SMART" id="SM00418">
    <property type="entry name" value="HTH_ARSR"/>
    <property type="match status" value="1"/>
</dbReference>
<feature type="domain" description="HTH arsR-type" evidence="4">
    <location>
        <begin position="10"/>
        <end position="107"/>
    </location>
</feature>
<dbReference type="CDD" id="cd00090">
    <property type="entry name" value="HTH_ARSR"/>
    <property type="match status" value="1"/>
</dbReference>
<dbReference type="Proteomes" id="UP001165492">
    <property type="component" value="Unassembled WGS sequence"/>
</dbReference>
<evidence type="ECO:0000256" key="3">
    <source>
        <dbReference type="ARBA" id="ARBA00023163"/>
    </source>
</evidence>
<sequence>MTKKIEMRREEGIIMEGVALIFKALGDDIRLEIVRMLIDKELCVCDILAAFDKSQPAISHHLKILKQSGIIVDSRDGKWVYYRLNPEVFNQVEVFLQLCKTATNERYRTCSPN</sequence>
<dbReference type="PRINTS" id="PR00778">
    <property type="entry name" value="HTHARSR"/>
</dbReference>
<dbReference type="PANTHER" id="PTHR33154">
    <property type="entry name" value="TRANSCRIPTIONAL REGULATOR, ARSR FAMILY"/>
    <property type="match status" value="1"/>
</dbReference>
<keyword evidence="6" id="KW-1185">Reference proteome</keyword>
<dbReference type="SUPFAM" id="SSF46785">
    <property type="entry name" value="Winged helix' DNA-binding domain"/>
    <property type="match status" value="1"/>
</dbReference>
<dbReference type="InterPro" id="IPR018334">
    <property type="entry name" value="ArsR_HTH"/>
</dbReference>
<evidence type="ECO:0000313" key="6">
    <source>
        <dbReference type="Proteomes" id="UP001165492"/>
    </source>
</evidence>
<evidence type="ECO:0000256" key="1">
    <source>
        <dbReference type="ARBA" id="ARBA00023015"/>
    </source>
</evidence>
<organism evidence="5 6">
    <name type="scientific">Pelosinus baikalensis</name>
    <dbReference type="NCBI Taxonomy" id="2892015"/>
    <lineage>
        <taxon>Bacteria</taxon>
        <taxon>Bacillati</taxon>
        <taxon>Bacillota</taxon>
        <taxon>Negativicutes</taxon>
        <taxon>Selenomonadales</taxon>
        <taxon>Sporomusaceae</taxon>
        <taxon>Pelosinus</taxon>
    </lineage>
</organism>
<dbReference type="InterPro" id="IPR001845">
    <property type="entry name" value="HTH_ArsR_DNA-bd_dom"/>
</dbReference>
<name>A0ABS8HR08_9FIRM</name>
<evidence type="ECO:0000256" key="2">
    <source>
        <dbReference type="ARBA" id="ARBA00023125"/>
    </source>
</evidence>
<keyword evidence="3" id="KW-0804">Transcription</keyword>
<keyword evidence="2" id="KW-0238">DNA-binding</keyword>
<gene>
    <name evidence="5" type="ORF">LMF89_09610</name>
</gene>
<evidence type="ECO:0000313" key="5">
    <source>
        <dbReference type="EMBL" id="MCC5465616.1"/>
    </source>
</evidence>
<dbReference type="InterPro" id="IPR051081">
    <property type="entry name" value="HTH_MetalResp_TranReg"/>
</dbReference>
<dbReference type="InterPro" id="IPR011991">
    <property type="entry name" value="ArsR-like_HTH"/>
</dbReference>
<accession>A0ABS8HR08</accession>
<protein>
    <submittedName>
        <fullName evidence="5">Metalloregulator ArsR/SmtB family transcription factor</fullName>
    </submittedName>
</protein>
<dbReference type="Gene3D" id="1.10.10.10">
    <property type="entry name" value="Winged helix-like DNA-binding domain superfamily/Winged helix DNA-binding domain"/>
    <property type="match status" value="1"/>
</dbReference>
<comment type="caution">
    <text evidence="5">The sequence shown here is derived from an EMBL/GenBank/DDBJ whole genome shotgun (WGS) entry which is preliminary data.</text>
</comment>
<dbReference type="PROSITE" id="PS50987">
    <property type="entry name" value="HTH_ARSR_2"/>
    <property type="match status" value="1"/>
</dbReference>
<proteinExistence type="predicted"/>
<dbReference type="EMBL" id="JAJHJB010000010">
    <property type="protein sequence ID" value="MCC5465616.1"/>
    <property type="molecule type" value="Genomic_DNA"/>
</dbReference>
<dbReference type="NCBIfam" id="NF033788">
    <property type="entry name" value="HTH_metalloreg"/>
    <property type="match status" value="1"/>
</dbReference>
<dbReference type="PROSITE" id="PS00846">
    <property type="entry name" value="HTH_ARSR_1"/>
    <property type="match status" value="1"/>
</dbReference>